<feature type="region of interest" description="Disordered" evidence="2">
    <location>
        <begin position="1"/>
        <end position="26"/>
    </location>
</feature>
<feature type="domain" description="BRCT" evidence="4">
    <location>
        <begin position="126"/>
        <end position="200"/>
    </location>
</feature>
<dbReference type="PROSITE" id="PS50010">
    <property type="entry name" value="DH_2"/>
    <property type="match status" value="1"/>
</dbReference>
<dbReference type="EMBL" id="OV651820">
    <property type="protein sequence ID" value="CAH1114037.1"/>
    <property type="molecule type" value="Genomic_DNA"/>
</dbReference>
<dbReference type="PANTHER" id="PTHR16777">
    <property type="entry name" value="PROTEIN ECT2"/>
    <property type="match status" value="1"/>
</dbReference>
<dbReference type="Gene3D" id="3.40.50.10190">
    <property type="entry name" value="BRCT domain"/>
    <property type="match status" value="3"/>
</dbReference>
<dbReference type="GO" id="GO:0005634">
    <property type="term" value="C:nucleus"/>
    <property type="evidence" value="ECO:0007669"/>
    <property type="project" value="InterPro"/>
</dbReference>
<feature type="compositionally biased region" description="Polar residues" evidence="2">
    <location>
        <begin position="840"/>
        <end position="853"/>
    </location>
</feature>
<dbReference type="InterPro" id="IPR011993">
    <property type="entry name" value="PH-like_dom_sf"/>
</dbReference>
<dbReference type="SMART" id="SM00325">
    <property type="entry name" value="RhoGEF"/>
    <property type="match status" value="1"/>
</dbReference>
<name>A0A9P0GK68_9CUCU</name>
<dbReference type="InterPro" id="IPR049395">
    <property type="entry name" value="ECT2_PH"/>
</dbReference>
<reference evidence="5" key="1">
    <citation type="submission" date="2022-01" db="EMBL/GenBank/DDBJ databases">
        <authorList>
            <person name="King R."/>
        </authorList>
    </citation>
    <scope>NUCLEOTIDE SEQUENCE</scope>
</reference>
<accession>A0A9P0GK68</accession>
<dbReference type="GO" id="GO:0005938">
    <property type="term" value="C:cell cortex"/>
    <property type="evidence" value="ECO:0007669"/>
    <property type="project" value="TreeGrafter"/>
</dbReference>
<dbReference type="Proteomes" id="UP001153636">
    <property type="component" value="Chromosome 8"/>
</dbReference>
<dbReference type="Gene3D" id="1.20.900.10">
    <property type="entry name" value="Dbl homology (DH) domain"/>
    <property type="match status" value="1"/>
</dbReference>
<dbReference type="CDD" id="cd17733">
    <property type="entry name" value="BRCT_Ect2_rpt1"/>
    <property type="match status" value="1"/>
</dbReference>
<keyword evidence="1" id="KW-0175">Coiled coil</keyword>
<dbReference type="SUPFAM" id="SSF48065">
    <property type="entry name" value="DBL homology domain (DH-domain)"/>
    <property type="match status" value="1"/>
</dbReference>
<dbReference type="Gene3D" id="2.30.29.30">
    <property type="entry name" value="Pleckstrin-homology domain (PH domain)/Phosphotyrosine-binding domain (PTB)"/>
    <property type="match status" value="1"/>
</dbReference>
<dbReference type="GO" id="GO:0007399">
    <property type="term" value="P:nervous system development"/>
    <property type="evidence" value="ECO:0007669"/>
    <property type="project" value="TreeGrafter"/>
</dbReference>
<dbReference type="InterPro" id="IPR035899">
    <property type="entry name" value="DBL_dom_sf"/>
</dbReference>
<dbReference type="Pfam" id="PF21242">
    <property type="entry name" value="ECT2_PH"/>
    <property type="match status" value="1"/>
</dbReference>
<dbReference type="SMART" id="SM00292">
    <property type="entry name" value="BRCT"/>
    <property type="match status" value="2"/>
</dbReference>
<dbReference type="Pfam" id="PF00621">
    <property type="entry name" value="RhoGEF"/>
    <property type="match status" value="1"/>
</dbReference>
<evidence type="ECO:0000256" key="1">
    <source>
        <dbReference type="SAM" id="Coils"/>
    </source>
</evidence>
<dbReference type="InterPro" id="IPR049396">
    <property type="entry name" value="ECT2_BRCT0"/>
</dbReference>
<dbReference type="Pfam" id="PF21243">
    <property type="entry name" value="ECT2_BRCT0"/>
    <property type="match status" value="1"/>
</dbReference>
<dbReference type="Pfam" id="PF12738">
    <property type="entry name" value="PTCB-BRCT"/>
    <property type="match status" value="1"/>
</dbReference>
<dbReference type="InterPro" id="IPR001357">
    <property type="entry name" value="BRCT_dom"/>
</dbReference>
<dbReference type="GO" id="GO:0005096">
    <property type="term" value="F:GTPase activator activity"/>
    <property type="evidence" value="ECO:0007669"/>
    <property type="project" value="InterPro"/>
</dbReference>
<sequence length="878" mass="98405">MDEVRPIIHNQGSVCSDSNGDDTSRNDVPPNLDLRICLVGSLANDSETQAVAQTFGVPIVSSKDGQDFAQDDSCSTVFVLEEFEGDVFNRLYRSKLQLLGPVALKQLALKKEKLPCNTRPLHNLAMTGIIVCFTGFREKEELAKLVTLIHHMGGSIRKDMSAKVTHLIANSAGGDKYQYAATFRVPVMDPKWVIESWKRRMDMYFTVTIEDFLVKHKLKPFHGARVSFVGFPEEEEKHMTEVLVLNGGTVTSCDDTNCTHVVVDESTVTERPEAPSKVWIVKAEWFWTSVQKETSLPEKEYLFDDYLDQVLSPSGRRDSSATPGSAARRRKRKLLLSSLVHPQSPALTKRRSSVSDAGLLSVSGSFLDCTTSPSKEILDGTEPVIDTPRKGLTQRHQVFLELLQTETNYVDILHTIVTMFKKHLEEMPEQEALLNNTELNLIFGKLPFIYETHIKMLDEIRWTAAHWSEDHSIGNIIVKYSTELQRAYPPFINYFEEMKEVLCQCDQNKPRFHAFLKACQTRPECGRQSLQELMIRPVQRLGSISLLLNDMLKNTSKTNPDHAALEQALAALREVMTHINEDKRKAEGQVTLFNIFNDIDNCPPGIVSSHRNFIAKTEVIQISSTEGLASKGNNLVLFLFSDQLEVCKKKSKAFNSLKSPSTVTAGVSVGGSLQNRQLSKPYKHVKLLALNTIKRVIDIKETEECQKVFSLVCRNNDDLKERLYSFAMADEEADKVTFLKTLTRQMANNACTADADKFMAYLEPQQLDIETSDVNNGTLSKAFKFATTRLKVSRAFSFNKTPSKLKRAVSSMMSPFGSSTNLTPASQLAQMKLASYSNINELGNTDSSNQTQPVAPMSVQPTRKMKSSSLGVNALKRL</sequence>
<dbReference type="PROSITE" id="PS50172">
    <property type="entry name" value="BRCT"/>
    <property type="match status" value="2"/>
</dbReference>
<feature type="region of interest" description="Disordered" evidence="2">
    <location>
        <begin position="840"/>
        <end position="878"/>
    </location>
</feature>
<dbReference type="GO" id="GO:2000431">
    <property type="term" value="P:regulation of cytokinesis, actomyosin contractile ring assembly"/>
    <property type="evidence" value="ECO:0007669"/>
    <property type="project" value="InterPro"/>
</dbReference>
<dbReference type="InterPro" id="IPR000219">
    <property type="entry name" value="DH_dom"/>
</dbReference>
<dbReference type="SUPFAM" id="SSF52113">
    <property type="entry name" value="BRCT domain"/>
    <property type="match status" value="2"/>
</dbReference>
<dbReference type="SUPFAM" id="SSF50729">
    <property type="entry name" value="PH domain-like"/>
    <property type="match status" value="1"/>
</dbReference>
<feature type="domain" description="DH" evidence="3">
    <location>
        <begin position="394"/>
        <end position="582"/>
    </location>
</feature>
<evidence type="ECO:0000256" key="2">
    <source>
        <dbReference type="SAM" id="MobiDB-lite"/>
    </source>
</evidence>
<evidence type="ECO:0000313" key="5">
    <source>
        <dbReference type="EMBL" id="CAH1114037.1"/>
    </source>
</evidence>
<dbReference type="CDD" id="cd00160">
    <property type="entry name" value="RhoGEF"/>
    <property type="match status" value="1"/>
</dbReference>
<dbReference type="GO" id="GO:0000281">
    <property type="term" value="P:mitotic cytokinesis"/>
    <property type="evidence" value="ECO:0007669"/>
    <property type="project" value="TreeGrafter"/>
</dbReference>
<dbReference type="GO" id="GO:0005085">
    <property type="term" value="F:guanyl-nucleotide exchange factor activity"/>
    <property type="evidence" value="ECO:0007669"/>
    <property type="project" value="InterPro"/>
</dbReference>
<dbReference type="CDD" id="cd01229">
    <property type="entry name" value="PH_Ect2"/>
    <property type="match status" value="1"/>
</dbReference>
<dbReference type="CDD" id="cd17732">
    <property type="entry name" value="BRCT_Ect2_rpt2"/>
    <property type="match status" value="1"/>
</dbReference>
<gene>
    <name evidence="5" type="ORF">PSYICH_LOCUS14056</name>
</gene>
<dbReference type="InterPro" id="IPR026817">
    <property type="entry name" value="Ect2"/>
</dbReference>
<evidence type="ECO:0000313" key="6">
    <source>
        <dbReference type="Proteomes" id="UP001153636"/>
    </source>
</evidence>
<evidence type="ECO:0008006" key="7">
    <source>
        <dbReference type="Google" id="ProtNLM"/>
    </source>
</evidence>
<dbReference type="InterPro" id="IPR036420">
    <property type="entry name" value="BRCT_dom_sf"/>
</dbReference>
<proteinExistence type="predicted"/>
<evidence type="ECO:0000259" key="4">
    <source>
        <dbReference type="PROSITE" id="PS50172"/>
    </source>
</evidence>
<evidence type="ECO:0000259" key="3">
    <source>
        <dbReference type="PROSITE" id="PS50010"/>
    </source>
</evidence>
<dbReference type="PANTHER" id="PTHR16777:SF2">
    <property type="entry name" value="PROTEIN ECT2"/>
    <property type="match status" value="1"/>
</dbReference>
<organism evidence="5 6">
    <name type="scientific">Psylliodes chrysocephalus</name>
    <dbReference type="NCBI Taxonomy" id="3402493"/>
    <lineage>
        <taxon>Eukaryota</taxon>
        <taxon>Metazoa</taxon>
        <taxon>Ecdysozoa</taxon>
        <taxon>Arthropoda</taxon>
        <taxon>Hexapoda</taxon>
        <taxon>Insecta</taxon>
        <taxon>Pterygota</taxon>
        <taxon>Neoptera</taxon>
        <taxon>Endopterygota</taxon>
        <taxon>Coleoptera</taxon>
        <taxon>Polyphaga</taxon>
        <taxon>Cucujiformia</taxon>
        <taxon>Chrysomeloidea</taxon>
        <taxon>Chrysomelidae</taxon>
        <taxon>Galerucinae</taxon>
        <taxon>Alticini</taxon>
        <taxon>Psylliodes</taxon>
    </lineage>
</organism>
<keyword evidence="6" id="KW-1185">Reference proteome</keyword>
<dbReference type="Pfam" id="PF00533">
    <property type="entry name" value="BRCT"/>
    <property type="match status" value="1"/>
</dbReference>
<dbReference type="OrthoDB" id="9997817at2759"/>
<dbReference type="AlphaFoldDB" id="A0A9P0GK68"/>
<feature type="domain" description="BRCT" evidence="4">
    <location>
        <begin position="216"/>
        <end position="303"/>
    </location>
</feature>
<protein>
    <recommendedName>
        <fullName evidence="7">Protein ECT2</fullName>
    </recommendedName>
</protein>
<feature type="coiled-coil region" evidence="1">
    <location>
        <begin position="562"/>
        <end position="589"/>
    </location>
</feature>